<evidence type="ECO:0000259" key="3">
    <source>
        <dbReference type="Pfam" id="PF00857"/>
    </source>
</evidence>
<evidence type="ECO:0000313" key="5">
    <source>
        <dbReference type="Proteomes" id="UP001174909"/>
    </source>
</evidence>
<accession>A0AA35R0D2</accession>
<dbReference type="PANTHER" id="PTHR43540">
    <property type="entry name" value="PEROXYUREIDOACRYLATE/UREIDOACRYLATE AMIDOHYDROLASE-RELATED"/>
    <property type="match status" value="1"/>
</dbReference>
<evidence type="ECO:0000256" key="2">
    <source>
        <dbReference type="ARBA" id="ARBA00022801"/>
    </source>
</evidence>
<keyword evidence="5" id="KW-1185">Reference proteome</keyword>
<dbReference type="EMBL" id="CASHTH010000351">
    <property type="protein sequence ID" value="CAI7998521.1"/>
    <property type="molecule type" value="Genomic_DNA"/>
</dbReference>
<reference evidence="4" key="1">
    <citation type="submission" date="2023-03" db="EMBL/GenBank/DDBJ databases">
        <authorList>
            <person name="Steffen K."/>
            <person name="Cardenas P."/>
        </authorList>
    </citation>
    <scope>NUCLEOTIDE SEQUENCE</scope>
</reference>
<evidence type="ECO:0000313" key="4">
    <source>
        <dbReference type="EMBL" id="CAI7998521.1"/>
    </source>
</evidence>
<dbReference type="Proteomes" id="UP001174909">
    <property type="component" value="Unassembled WGS sequence"/>
</dbReference>
<feature type="domain" description="Isochorismatase-like" evidence="3">
    <location>
        <begin position="4"/>
        <end position="165"/>
    </location>
</feature>
<sequence length="173" mass="18997">MPNAVLVVDMVRGFLEPGHNLYCGDDARRIIEPVRELLGREAGAGSAILFISDHHLPDDLEFQMFPVHCVIGTEEPEVIPELAEWVGDGNVIPKNRYSGFFNTDLAERLAALNPDKIIVCGVCTDICVMHTTSDARNRDYAVEVPSDCVASFDGDAHRWALDHIGKILGAQVV</sequence>
<dbReference type="GO" id="GO:0016787">
    <property type="term" value="F:hydrolase activity"/>
    <property type="evidence" value="ECO:0007669"/>
    <property type="project" value="UniProtKB-KW"/>
</dbReference>
<protein>
    <submittedName>
        <fullName evidence="4">Uncharacterized isochorismatase family protein PncA</fullName>
    </submittedName>
</protein>
<dbReference type="Pfam" id="PF00857">
    <property type="entry name" value="Isochorismatase"/>
    <property type="match status" value="1"/>
</dbReference>
<evidence type="ECO:0000256" key="1">
    <source>
        <dbReference type="ARBA" id="ARBA00006336"/>
    </source>
</evidence>
<gene>
    <name evidence="4" type="ORF">GBAR_LOCUS2457</name>
</gene>
<dbReference type="Gene3D" id="3.40.50.850">
    <property type="entry name" value="Isochorismatase-like"/>
    <property type="match status" value="1"/>
</dbReference>
<dbReference type="CDD" id="cd00431">
    <property type="entry name" value="cysteine_hydrolases"/>
    <property type="match status" value="1"/>
</dbReference>
<dbReference type="InterPro" id="IPR050272">
    <property type="entry name" value="Isochorismatase-like_hydrls"/>
</dbReference>
<proteinExistence type="inferred from homology"/>
<dbReference type="PANTHER" id="PTHR43540:SF6">
    <property type="entry name" value="ISOCHORISMATASE-LIKE DOMAIN-CONTAINING PROTEIN"/>
    <property type="match status" value="1"/>
</dbReference>
<dbReference type="SUPFAM" id="SSF52499">
    <property type="entry name" value="Isochorismatase-like hydrolases"/>
    <property type="match status" value="1"/>
</dbReference>
<comment type="similarity">
    <text evidence="1">Belongs to the isochorismatase family.</text>
</comment>
<organism evidence="4 5">
    <name type="scientific">Geodia barretti</name>
    <name type="common">Barrett's horny sponge</name>
    <dbReference type="NCBI Taxonomy" id="519541"/>
    <lineage>
        <taxon>Eukaryota</taxon>
        <taxon>Metazoa</taxon>
        <taxon>Porifera</taxon>
        <taxon>Demospongiae</taxon>
        <taxon>Heteroscleromorpha</taxon>
        <taxon>Tetractinellida</taxon>
        <taxon>Astrophorina</taxon>
        <taxon>Geodiidae</taxon>
        <taxon>Geodia</taxon>
    </lineage>
</organism>
<comment type="caution">
    <text evidence="4">The sequence shown here is derived from an EMBL/GenBank/DDBJ whole genome shotgun (WGS) entry which is preliminary data.</text>
</comment>
<dbReference type="AlphaFoldDB" id="A0AA35R0D2"/>
<dbReference type="InterPro" id="IPR000868">
    <property type="entry name" value="Isochorismatase-like_dom"/>
</dbReference>
<keyword evidence="2" id="KW-0378">Hydrolase</keyword>
<name>A0AA35R0D2_GEOBA</name>
<dbReference type="InterPro" id="IPR036380">
    <property type="entry name" value="Isochorismatase-like_sf"/>
</dbReference>